<keyword evidence="1" id="KW-0812">Transmembrane</keyword>
<evidence type="ECO:0000313" key="2">
    <source>
        <dbReference type="EMBL" id="WNG45963.1"/>
    </source>
</evidence>
<proteinExistence type="predicted"/>
<feature type="transmembrane region" description="Helical" evidence="1">
    <location>
        <begin position="54"/>
        <end position="72"/>
    </location>
</feature>
<name>A0ABY9WQQ8_9BACT</name>
<dbReference type="RefSeq" id="WP_395821861.1">
    <property type="nucleotide sequence ID" value="NZ_CP043494.1"/>
</dbReference>
<dbReference type="EMBL" id="CP043494">
    <property type="protein sequence ID" value="WNG45963.1"/>
    <property type="molecule type" value="Genomic_DNA"/>
</dbReference>
<keyword evidence="1" id="KW-0472">Membrane</keyword>
<evidence type="ECO:0008006" key="4">
    <source>
        <dbReference type="Google" id="ProtNLM"/>
    </source>
</evidence>
<protein>
    <recommendedName>
        <fullName evidence="4">DUF4131 domain-containing protein</fullName>
    </recommendedName>
</protein>
<organism evidence="2 3">
    <name type="scientific">Archangium minus</name>
    <dbReference type="NCBI Taxonomy" id="83450"/>
    <lineage>
        <taxon>Bacteria</taxon>
        <taxon>Pseudomonadati</taxon>
        <taxon>Myxococcota</taxon>
        <taxon>Myxococcia</taxon>
        <taxon>Myxococcales</taxon>
        <taxon>Cystobacterineae</taxon>
        <taxon>Archangiaceae</taxon>
        <taxon>Archangium</taxon>
    </lineage>
</organism>
<keyword evidence="3" id="KW-1185">Reference proteome</keyword>
<keyword evidence="1" id="KW-1133">Transmembrane helix</keyword>
<reference evidence="2 3" key="1">
    <citation type="submission" date="2019-08" db="EMBL/GenBank/DDBJ databases">
        <title>Archangium and Cystobacter genomes.</title>
        <authorList>
            <person name="Chen I.-C.K."/>
            <person name="Wielgoss S."/>
        </authorList>
    </citation>
    <scope>NUCLEOTIDE SEQUENCE [LARGE SCALE GENOMIC DNA]</scope>
    <source>
        <strain evidence="2 3">Cbm 6</strain>
    </source>
</reference>
<accession>A0ABY9WQQ8</accession>
<sequence length="271" mass="29786">MSSILALLLRGVLFAAAVGSLGIAAILLLWVPSVALSALCVALAPVRIARRVRLTAFGIGVLGLTAGAPFAAREIQYRLDTLAEGLAANGWKLSPAGRVQVATLNLAMGLGGYALGYPEVASETLWMFVPGPPVREWRGDFAMESSLVRQSIRDMLEEARRQGRTEAPVKLSRRRVLWTKRDLGRDSLRVALALNSPLYLDAVAYPQNEGWRLEIQGRAAVRYPSRNRVPLGRLFGQPLVIEEGLFAALQVAGWLHPYEAVWRWTVEEHRV</sequence>
<dbReference type="Proteomes" id="UP001611383">
    <property type="component" value="Chromosome"/>
</dbReference>
<gene>
    <name evidence="2" type="ORF">F0U60_18960</name>
</gene>
<evidence type="ECO:0000256" key="1">
    <source>
        <dbReference type="SAM" id="Phobius"/>
    </source>
</evidence>
<feature type="transmembrane region" description="Helical" evidence="1">
    <location>
        <begin position="29"/>
        <end position="47"/>
    </location>
</feature>
<evidence type="ECO:0000313" key="3">
    <source>
        <dbReference type="Proteomes" id="UP001611383"/>
    </source>
</evidence>